<dbReference type="PANTHER" id="PTHR43777:SF1">
    <property type="entry name" value="MOLYBDENUM COFACTOR CYTIDYLYLTRANSFERASE"/>
    <property type="match status" value="1"/>
</dbReference>
<dbReference type="InterPro" id="IPR029044">
    <property type="entry name" value="Nucleotide-diphossugar_trans"/>
</dbReference>
<gene>
    <name evidence="2" type="ORF">FDK22_09465</name>
</gene>
<protein>
    <submittedName>
        <fullName evidence="2">Nucleotidyltransferase family protein</fullName>
    </submittedName>
</protein>
<accession>A0A5R8Y0E4</accession>
<dbReference type="PANTHER" id="PTHR43777">
    <property type="entry name" value="MOLYBDENUM COFACTOR CYTIDYLYLTRANSFERASE"/>
    <property type="match status" value="1"/>
</dbReference>
<dbReference type="GO" id="GO:0016779">
    <property type="term" value="F:nucleotidyltransferase activity"/>
    <property type="evidence" value="ECO:0007669"/>
    <property type="project" value="UniProtKB-ARBA"/>
</dbReference>
<dbReference type="InterPro" id="IPR025877">
    <property type="entry name" value="MobA-like_NTP_Trfase"/>
</dbReference>
<dbReference type="Proteomes" id="UP000308901">
    <property type="component" value="Unassembled WGS sequence"/>
</dbReference>
<dbReference type="EMBL" id="VANU01000004">
    <property type="protein sequence ID" value="TLP37543.1"/>
    <property type="molecule type" value="Genomic_DNA"/>
</dbReference>
<dbReference type="Gene3D" id="3.90.550.10">
    <property type="entry name" value="Spore Coat Polysaccharide Biosynthesis Protein SpsA, Chain A"/>
    <property type="match status" value="1"/>
</dbReference>
<evidence type="ECO:0000313" key="2">
    <source>
        <dbReference type="EMBL" id="TLP37543.1"/>
    </source>
</evidence>
<evidence type="ECO:0000259" key="1">
    <source>
        <dbReference type="Pfam" id="PF12804"/>
    </source>
</evidence>
<proteinExistence type="predicted"/>
<reference evidence="2 3" key="1">
    <citation type="submission" date="2019-05" db="EMBL/GenBank/DDBJ databases">
        <title>Arcobacter sp. nov., isolated from sea sediment.</title>
        <authorList>
            <person name="Kim W."/>
        </authorList>
    </citation>
    <scope>NUCLEOTIDE SEQUENCE [LARGE SCALE GENOMIC DNA]</scope>
    <source>
        <strain evidence="2 3">CAU 1517</strain>
    </source>
</reference>
<organism evidence="2 3">
    <name type="scientific">Arcobacter arenosus</name>
    <dbReference type="NCBI Taxonomy" id="2576037"/>
    <lineage>
        <taxon>Bacteria</taxon>
        <taxon>Pseudomonadati</taxon>
        <taxon>Campylobacterota</taxon>
        <taxon>Epsilonproteobacteria</taxon>
        <taxon>Campylobacterales</taxon>
        <taxon>Arcobacteraceae</taxon>
        <taxon>Arcobacter</taxon>
    </lineage>
</organism>
<dbReference type="RefSeq" id="WP_138152688.1">
    <property type="nucleotide sequence ID" value="NZ_CBDDKQ010000004.1"/>
</dbReference>
<evidence type="ECO:0000313" key="3">
    <source>
        <dbReference type="Proteomes" id="UP000308901"/>
    </source>
</evidence>
<dbReference type="OrthoDB" id="9779263at2"/>
<comment type="caution">
    <text evidence="2">The sequence shown here is derived from an EMBL/GenBank/DDBJ whole genome shotgun (WGS) entry which is preliminary data.</text>
</comment>
<feature type="domain" description="MobA-like NTP transferase" evidence="1">
    <location>
        <begin position="9"/>
        <end position="163"/>
    </location>
</feature>
<dbReference type="Pfam" id="PF12804">
    <property type="entry name" value="NTP_transf_3"/>
    <property type="match status" value="1"/>
</dbReference>
<keyword evidence="2" id="KW-0808">Transferase</keyword>
<dbReference type="SUPFAM" id="SSF53448">
    <property type="entry name" value="Nucleotide-diphospho-sugar transferases"/>
    <property type="match status" value="1"/>
</dbReference>
<keyword evidence="3" id="KW-1185">Reference proteome</keyword>
<dbReference type="CDD" id="cd04182">
    <property type="entry name" value="GT_2_like_f"/>
    <property type="match status" value="1"/>
</dbReference>
<sequence>MEKVEDLAVLILAAGTSSRLGKPKQLIKYKNKSLIKIVIEKGLSISDNVTVVLGHKATTIVEEIIDYPIAIAVNPRFQDGIASSICFGIEQIQEYDRCLIMLCDQPFIPLSHFEKLIENLEKDSLIGSKYGSLATVPAIFSKKYYPSLLKLKGDKGAKSILVKNNAPTIKLEKKEAIDIDTKEDISTYLDL</sequence>
<name>A0A5R8Y0E4_9BACT</name>
<dbReference type="AlphaFoldDB" id="A0A5R8Y0E4"/>